<evidence type="ECO:0000313" key="2">
    <source>
        <dbReference type="EMBL" id="RDB22089.1"/>
    </source>
</evidence>
<organism evidence="2 3">
    <name type="scientific">Hypsizygus marmoreus</name>
    <name type="common">White beech mushroom</name>
    <name type="synonym">Agaricus marmoreus</name>
    <dbReference type="NCBI Taxonomy" id="39966"/>
    <lineage>
        <taxon>Eukaryota</taxon>
        <taxon>Fungi</taxon>
        <taxon>Dikarya</taxon>
        <taxon>Basidiomycota</taxon>
        <taxon>Agaricomycotina</taxon>
        <taxon>Agaricomycetes</taxon>
        <taxon>Agaricomycetidae</taxon>
        <taxon>Agaricales</taxon>
        <taxon>Tricholomatineae</taxon>
        <taxon>Lyophyllaceae</taxon>
        <taxon>Hypsizygus</taxon>
    </lineage>
</organism>
<feature type="region of interest" description="Disordered" evidence="1">
    <location>
        <begin position="261"/>
        <end position="290"/>
    </location>
</feature>
<proteinExistence type="predicted"/>
<feature type="compositionally biased region" description="Basic and acidic residues" evidence="1">
    <location>
        <begin position="147"/>
        <end position="159"/>
    </location>
</feature>
<reference evidence="2" key="1">
    <citation type="submission" date="2018-04" db="EMBL/GenBank/DDBJ databases">
        <title>Whole genome sequencing of Hypsizygus marmoreus.</title>
        <authorList>
            <person name="Choi I.-G."/>
            <person name="Min B."/>
            <person name="Kim J.-G."/>
            <person name="Kim S."/>
            <person name="Oh Y.-L."/>
            <person name="Kong W.-S."/>
            <person name="Park H."/>
            <person name="Jeong J."/>
            <person name="Song E.-S."/>
        </authorList>
    </citation>
    <scope>NUCLEOTIDE SEQUENCE [LARGE SCALE GENOMIC DNA]</scope>
    <source>
        <strain evidence="2">51987-8</strain>
    </source>
</reference>
<dbReference type="InParanoid" id="A0A369JIR6"/>
<dbReference type="EMBL" id="LUEZ02000053">
    <property type="protein sequence ID" value="RDB22089.1"/>
    <property type="molecule type" value="Genomic_DNA"/>
</dbReference>
<dbReference type="Proteomes" id="UP000076154">
    <property type="component" value="Unassembled WGS sequence"/>
</dbReference>
<protein>
    <submittedName>
        <fullName evidence="2">Uncharacterized protein</fullName>
    </submittedName>
</protein>
<sequence>MLPTSPFSRANLIIINFQVPSRNADVLITAHKKWTSGRCATTPTPPELHQLPSSVSKVDMHHSFRFLIEVTFNLTLVDERVFDLTWIGNLLQLIFSAHLCSKVLLCLSIQPFSSSLVIEDATAPRSAHLPPSPSVIEIKQSQGETGPSRRESSIVRGRDAPFPVAPTKQRLSLPPPIDKGNALLLRRYSKPAPMLPAPEADVLVYHVVPARGRTMQRVRPPLYRSDSRTVCSNTASTTSEGGALQNKRSTLLRVPPFPLPHRALQRPASESRLRQKVPLTNNQKRLSSRRISSIPPRLVLDSLFYEDEDNMPH</sequence>
<feature type="region of interest" description="Disordered" evidence="1">
    <location>
        <begin position="124"/>
        <end position="159"/>
    </location>
</feature>
<evidence type="ECO:0000256" key="1">
    <source>
        <dbReference type="SAM" id="MobiDB-lite"/>
    </source>
</evidence>
<feature type="region of interest" description="Disordered" evidence="1">
    <location>
        <begin position="223"/>
        <end position="243"/>
    </location>
</feature>
<dbReference type="AlphaFoldDB" id="A0A369JIR6"/>
<comment type="caution">
    <text evidence="2">The sequence shown here is derived from an EMBL/GenBank/DDBJ whole genome shotgun (WGS) entry which is preliminary data.</text>
</comment>
<name>A0A369JIR6_HYPMA</name>
<feature type="compositionally biased region" description="Polar residues" evidence="1">
    <location>
        <begin position="228"/>
        <end position="240"/>
    </location>
</feature>
<evidence type="ECO:0000313" key="3">
    <source>
        <dbReference type="Proteomes" id="UP000076154"/>
    </source>
</evidence>
<dbReference type="OrthoDB" id="3053768at2759"/>
<gene>
    <name evidence="2" type="ORF">Hypma_011106</name>
</gene>
<keyword evidence="3" id="KW-1185">Reference proteome</keyword>
<accession>A0A369JIR6</accession>